<dbReference type="SUPFAM" id="SSF53756">
    <property type="entry name" value="UDP-Glycosyltransferase/glycogen phosphorylase"/>
    <property type="match status" value="1"/>
</dbReference>
<dbReference type="PANTHER" id="PTHR45947:SF3">
    <property type="entry name" value="SULFOQUINOVOSYL TRANSFERASE SQD2"/>
    <property type="match status" value="1"/>
</dbReference>
<dbReference type="PANTHER" id="PTHR45947">
    <property type="entry name" value="SULFOQUINOVOSYL TRANSFERASE SQD2"/>
    <property type="match status" value="1"/>
</dbReference>
<evidence type="ECO:0000313" key="2">
    <source>
        <dbReference type="EMBL" id="MCB6961565.1"/>
    </source>
</evidence>
<gene>
    <name evidence="2" type="ORF">LIZ82_11800</name>
</gene>
<organism evidence="2 3">
    <name type="scientific">Agathobacter rectalis</name>
    <dbReference type="NCBI Taxonomy" id="39491"/>
    <lineage>
        <taxon>Bacteria</taxon>
        <taxon>Bacillati</taxon>
        <taxon>Bacillota</taxon>
        <taxon>Clostridia</taxon>
        <taxon>Lachnospirales</taxon>
        <taxon>Lachnospiraceae</taxon>
        <taxon>Agathobacter</taxon>
    </lineage>
</organism>
<sequence length="247" mass="28765">MRSILFFVNSFGKGGAERVCVNLGEEYVKQGYNVCFITLFENSSYIESNTKFNICNLKLDEKMSKLELIDSIFRAKKNINSFVKKNYGSDGYALISAHLPLSHICASLSIVKKECLYVQHTSLLQENRHRIGYDLFYKFKNNVCVSEGLKREMKEKMGIKKLECIYNPIDLQRIYELRQNSIGDISKPYILVVGRLIQTKRFDRAIKIFKKGEFYKKYDLYIIGEGELKSELIKLTNKFFRLQSMMG</sequence>
<dbReference type="InterPro" id="IPR028098">
    <property type="entry name" value="Glyco_trans_4-like_N"/>
</dbReference>
<dbReference type="GO" id="GO:0016757">
    <property type="term" value="F:glycosyltransferase activity"/>
    <property type="evidence" value="ECO:0007669"/>
    <property type="project" value="UniProtKB-KW"/>
</dbReference>
<dbReference type="AlphaFoldDB" id="A0AAW4USG4"/>
<dbReference type="InterPro" id="IPR050194">
    <property type="entry name" value="Glycosyltransferase_grp1"/>
</dbReference>
<dbReference type="Pfam" id="PF13439">
    <property type="entry name" value="Glyco_transf_4"/>
    <property type="match status" value="1"/>
</dbReference>
<dbReference type="Gene3D" id="3.40.50.2000">
    <property type="entry name" value="Glycogen Phosphorylase B"/>
    <property type="match status" value="2"/>
</dbReference>
<feature type="domain" description="Glycosyltransferase subfamily 4-like N-terminal" evidence="1">
    <location>
        <begin position="14"/>
        <end position="173"/>
    </location>
</feature>
<dbReference type="EC" id="2.4.-.-" evidence="2"/>
<dbReference type="RefSeq" id="WP_306783280.1">
    <property type="nucleotide sequence ID" value="NZ_JAJCJQ010000020.1"/>
</dbReference>
<keyword evidence="2" id="KW-0328">Glycosyltransferase</keyword>
<accession>A0AAW4USG4</accession>
<dbReference type="EMBL" id="JAJCJQ010000020">
    <property type="protein sequence ID" value="MCB6961565.1"/>
    <property type="molecule type" value="Genomic_DNA"/>
</dbReference>
<keyword evidence="2" id="KW-0808">Transferase</keyword>
<name>A0AAW4USG4_9FIRM</name>
<proteinExistence type="predicted"/>
<dbReference type="Proteomes" id="UP001197741">
    <property type="component" value="Unassembled WGS sequence"/>
</dbReference>
<comment type="caution">
    <text evidence="2">The sequence shown here is derived from an EMBL/GenBank/DDBJ whole genome shotgun (WGS) entry which is preliminary data.</text>
</comment>
<evidence type="ECO:0000313" key="3">
    <source>
        <dbReference type="Proteomes" id="UP001197741"/>
    </source>
</evidence>
<evidence type="ECO:0000259" key="1">
    <source>
        <dbReference type="Pfam" id="PF13439"/>
    </source>
</evidence>
<reference evidence="2" key="1">
    <citation type="submission" date="2021-10" db="EMBL/GenBank/DDBJ databases">
        <title>Collection of gut derived symbiotic bacterial strains cultured from healthy donors.</title>
        <authorList>
            <person name="Lin H."/>
            <person name="Littmann E."/>
            <person name="Kohout C."/>
            <person name="Pamer E.G."/>
        </authorList>
    </citation>
    <scope>NUCLEOTIDE SEQUENCE</scope>
    <source>
        <strain evidence="2">DFI.7.28A</strain>
    </source>
</reference>
<protein>
    <submittedName>
        <fullName evidence="2">Glycosyltransferase</fullName>
        <ecNumber evidence="2">2.4.-.-</ecNumber>
    </submittedName>
</protein>